<dbReference type="STRING" id="490629.SAMN05216266_12911"/>
<dbReference type="AlphaFoldDB" id="A0A1I1CGL5"/>
<sequence length="107" mass="11146">MGSGGQGFEVLHEELENHAGKVDGFADRMETAVSAAQQVTMDNSAYGVICQPFALLLDPFEQMGVRALRTAAESISATAGKVRDASATYSGHEDDTAAVIKKTGGAL</sequence>
<dbReference type="InterPro" id="IPR022536">
    <property type="entry name" value="EspC"/>
</dbReference>
<dbReference type="EMBL" id="FOKG01000029">
    <property type="protein sequence ID" value="SFB61835.1"/>
    <property type="molecule type" value="Genomic_DNA"/>
</dbReference>
<proteinExistence type="predicted"/>
<gene>
    <name evidence="1" type="ORF">SAMN05216266_12911</name>
</gene>
<name>A0A1I1CGL5_9PSEU</name>
<accession>A0A1I1CGL5</accession>
<reference evidence="2" key="1">
    <citation type="submission" date="2016-10" db="EMBL/GenBank/DDBJ databases">
        <authorList>
            <person name="Varghese N."/>
            <person name="Submissions S."/>
        </authorList>
    </citation>
    <scope>NUCLEOTIDE SEQUENCE [LARGE SCALE GENOMIC DNA]</scope>
    <source>
        <strain evidence="2">CGMCC 4.3568</strain>
    </source>
</reference>
<dbReference type="RefSeq" id="WP_091678701.1">
    <property type="nucleotide sequence ID" value="NZ_FOKG01000029.1"/>
</dbReference>
<dbReference type="Pfam" id="PF10824">
    <property type="entry name" value="T7SS_ESX_EspC"/>
    <property type="match status" value="1"/>
</dbReference>
<dbReference type="Proteomes" id="UP000243799">
    <property type="component" value="Unassembled WGS sequence"/>
</dbReference>
<dbReference type="OrthoDB" id="3697448at2"/>
<dbReference type="GO" id="GO:0009306">
    <property type="term" value="P:protein secretion"/>
    <property type="evidence" value="ECO:0007669"/>
    <property type="project" value="InterPro"/>
</dbReference>
<protein>
    <submittedName>
        <fullName evidence="1">Excreted virulence factor EspC, type VII ESX diderm</fullName>
    </submittedName>
</protein>
<evidence type="ECO:0000313" key="2">
    <source>
        <dbReference type="Proteomes" id="UP000243799"/>
    </source>
</evidence>
<keyword evidence="2" id="KW-1185">Reference proteome</keyword>
<evidence type="ECO:0000313" key="1">
    <source>
        <dbReference type="EMBL" id="SFB61835.1"/>
    </source>
</evidence>
<organism evidence="1 2">
    <name type="scientific">Amycolatopsis marina</name>
    <dbReference type="NCBI Taxonomy" id="490629"/>
    <lineage>
        <taxon>Bacteria</taxon>
        <taxon>Bacillati</taxon>
        <taxon>Actinomycetota</taxon>
        <taxon>Actinomycetes</taxon>
        <taxon>Pseudonocardiales</taxon>
        <taxon>Pseudonocardiaceae</taxon>
        <taxon>Amycolatopsis</taxon>
    </lineage>
</organism>